<dbReference type="InterPro" id="IPR000601">
    <property type="entry name" value="PKD_dom"/>
</dbReference>
<evidence type="ECO:0000313" key="4">
    <source>
        <dbReference type="Proteomes" id="UP000637628"/>
    </source>
</evidence>
<evidence type="ECO:0000259" key="2">
    <source>
        <dbReference type="PROSITE" id="PS50093"/>
    </source>
</evidence>
<dbReference type="RefSeq" id="WP_203725374.1">
    <property type="nucleotide sequence ID" value="NZ_BAAATX010000032.1"/>
</dbReference>
<proteinExistence type="predicted"/>
<feature type="chain" id="PRO_5047164480" description="PKD domain-containing protein" evidence="1">
    <location>
        <begin position="31"/>
        <end position="336"/>
    </location>
</feature>
<evidence type="ECO:0000256" key="1">
    <source>
        <dbReference type="SAM" id="SignalP"/>
    </source>
</evidence>
<organism evidence="3 4">
    <name type="scientific">Paractinoplanes durhamensis</name>
    <dbReference type="NCBI Taxonomy" id="113563"/>
    <lineage>
        <taxon>Bacteria</taxon>
        <taxon>Bacillati</taxon>
        <taxon>Actinomycetota</taxon>
        <taxon>Actinomycetes</taxon>
        <taxon>Micromonosporales</taxon>
        <taxon>Micromonosporaceae</taxon>
        <taxon>Paractinoplanes</taxon>
    </lineage>
</organism>
<dbReference type="EMBL" id="BOML01000010">
    <property type="protein sequence ID" value="GID99708.1"/>
    <property type="molecule type" value="Genomic_DNA"/>
</dbReference>
<gene>
    <name evidence="3" type="ORF">Adu01nite_10590</name>
</gene>
<evidence type="ECO:0000313" key="3">
    <source>
        <dbReference type="EMBL" id="GID99708.1"/>
    </source>
</evidence>
<dbReference type="PROSITE" id="PS50093">
    <property type="entry name" value="PKD"/>
    <property type="match status" value="1"/>
</dbReference>
<dbReference type="InterPro" id="IPR035986">
    <property type="entry name" value="PKD_dom_sf"/>
</dbReference>
<keyword evidence="1" id="KW-0732">Signal</keyword>
<keyword evidence="4" id="KW-1185">Reference proteome</keyword>
<name>A0ABQ3YQA0_9ACTN</name>
<protein>
    <recommendedName>
        <fullName evidence="2">PKD domain-containing protein</fullName>
    </recommendedName>
</protein>
<dbReference type="Pfam" id="PF18911">
    <property type="entry name" value="PKD_4"/>
    <property type="match status" value="1"/>
</dbReference>
<feature type="domain" description="PKD" evidence="2">
    <location>
        <begin position="77"/>
        <end position="105"/>
    </location>
</feature>
<dbReference type="SUPFAM" id="SSF49299">
    <property type="entry name" value="PKD domain"/>
    <property type="match status" value="1"/>
</dbReference>
<dbReference type="InterPro" id="IPR013783">
    <property type="entry name" value="Ig-like_fold"/>
</dbReference>
<comment type="caution">
    <text evidence="3">The sequence shown here is derived from an EMBL/GenBank/DDBJ whole genome shotgun (WGS) entry which is preliminary data.</text>
</comment>
<accession>A0ABQ3YQA0</accession>
<dbReference type="Gene3D" id="2.60.40.10">
    <property type="entry name" value="Immunoglobulins"/>
    <property type="match status" value="1"/>
</dbReference>
<dbReference type="CDD" id="cd00146">
    <property type="entry name" value="PKD"/>
    <property type="match status" value="1"/>
</dbReference>
<sequence>MKLAHRRSLPVILGLALTAGAVSIASPAHADDPENAAPTASYALDSTAIWAGQQVTLTESGLTDDTTAPEAITRSVNWGDGSTGSTLTHKYALGGPYQVTVTLNDGTLDGPGVFTTGSTVTVTTSPGTYAWQKSPIYVYPDYQEQGTMLATGLPTSTRVWTSWTDGETSLLNNGTSATVGHWFGEGPHTPQITLQNGQGKATARNADTLTVLPDTTRPVASLTVPASPNKAASWATVRGKASDSESGVDVVGVQLYRWTATTDYYYNFTTKAWVKYIYGQSVPSAAASLRPVDASGNWSVAVAGQAKGYTLEVIAYAWDKVGNLSSDVYVDYALTS</sequence>
<reference evidence="3 4" key="1">
    <citation type="submission" date="2021-01" db="EMBL/GenBank/DDBJ databases">
        <title>Whole genome shotgun sequence of Actinoplanes durhamensis NBRC 14914.</title>
        <authorList>
            <person name="Komaki H."/>
            <person name="Tamura T."/>
        </authorList>
    </citation>
    <scope>NUCLEOTIDE SEQUENCE [LARGE SCALE GENOMIC DNA]</scope>
    <source>
        <strain evidence="3 4">NBRC 14914</strain>
    </source>
</reference>
<feature type="signal peptide" evidence="1">
    <location>
        <begin position="1"/>
        <end position="30"/>
    </location>
</feature>
<dbReference type="Proteomes" id="UP000637628">
    <property type="component" value="Unassembled WGS sequence"/>
</dbReference>